<reference evidence="2" key="1">
    <citation type="submission" date="2016-06" db="EMBL/GenBank/DDBJ databases">
        <title>Parallel loss of symbiosis genes in relatives of nitrogen-fixing non-legume Parasponia.</title>
        <authorList>
            <person name="Van Velzen R."/>
            <person name="Holmer R."/>
            <person name="Bu F."/>
            <person name="Rutten L."/>
            <person name="Van Zeijl A."/>
            <person name="Liu W."/>
            <person name="Santuari L."/>
            <person name="Cao Q."/>
            <person name="Sharma T."/>
            <person name="Shen D."/>
            <person name="Roswanjaya Y."/>
            <person name="Wardhani T."/>
            <person name="Kalhor M.S."/>
            <person name="Jansen J."/>
            <person name="Van den Hoogen J."/>
            <person name="Gungor B."/>
            <person name="Hartog M."/>
            <person name="Hontelez J."/>
            <person name="Verver J."/>
            <person name="Yang W.-C."/>
            <person name="Schijlen E."/>
            <person name="Repin R."/>
            <person name="Schilthuizen M."/>
            <person name="Schranz E."/>
            <person name="Heidstra R."/>
            <person name="Miyata K."/>
            <person name="Fedorova E."/>
            <person name="Kohlen W."/>
            <person name="Bisseling T."/>
            <person name="Smit S."/>
            <person name="Geurts R."/>
        </authorList>
    </citation>
    <scope>NUCLEOTIDE SEQUENCE [LARGE SCALE GENOMIC DNA]</scope>
    <source>
        <strain evidence="2">cv. RG33-2</strain>
    </source>
</reference>
<keyword evidence="2" id="KW-1185">Reference proteome</keyword>
<feature type="non-terminal residue" evidence="1">
    <location>
        <position position="1"/>
    </location>
</feature>
<dbReference type="InParanoid" id="A0A2P5CHI3"/>
<evidence type="ECO:0000313" key="1">
    <source>
        <dbReference type="EMBL" id="PON60513.1"/>
    </source>
</evidence>
<gene>
    <name evidence="1" type="ORF">TorRG33x02_284770</name>
</gene>
<comment type="caution">
    <text evidence="1">The sequence shown here is derived from an EMBL/GenBank/DDBJ whole genome shotgun (WGS) entry which is preliminary data.</text>
</comment>
<evidence type="ECO:0000313" key="2">
    <source>
        <dbReference type="Proteomes" id="UP000237000"/>
    </source>
</evidence>
<dbReference type="AlphaFoldDB" id="A0A2P5CHI3"/>
<accession>A0A2P5CHI3</accession>
<protein>
    <submittedName>
        <fullName evidence="1">Uncharacterized protein</fullName>
    </submittedName>
</protein>
<sequence length="96" mass="11461">EFERSWVIPRSCLDLLQLGHGFHVNKRAKILWEVAVPAGFGAIWLERNKRIFEGSKECSDLLWDRVRYWVAIWLHDVKDFNNLPFSVVVRDWRPLL</sequence>
<dbReference type="EMBL" id="JXTC01000364">
    <property type="protein sequence ID" value="PON60513.1"/>
    <property type="molecule type" value="Genomic_DNA"/>
</dbReference>
<dbReference type="OrthoDB" id="21470at2759"/>
<dbReference type="Proteomes" id="UP000237000">
    <property type="component" value="Unassembled WGS sequence"/>
</dbReference>
<proteinExistence type="predicted"/>
<organism evidence="1 2">
    <name type="scientific">Trema orientale</name>
    <name type="common">Charcoal tree</name>
    <name type="synonym">Celtis orientalis</name>
    <dbReference type="NCBI Taxonomy" id="63057"/>
    <lineage>
        <taxon>Eukaryota</taxon>
        <taxon>Viridiplantae</taxon>
        <taxon>Streptophyta</taxon>
        <taxon>Embryophyta</taxon>
        <taxon>Tracheophyta</taxon>
        <taxon>Spermatophyta</taxon>
        <taxon>Magnoliopsida</taxon>
        <taxon>eudicotyledons</taxon>
        <taxon>Gunneridae</taxon>
        <taxon>Pentapetalae</taxon>
        <taxon>rosids</taxon>
        <taxon>fabids</taxon>
        <taxon>Rosales</taxon>
        <taxon>Cannabaceae</taxon>
        <taxon>Trema</taxon>
    </lineage>
</organism>
<name>A0A2P5CHI3_TREOI</name>